<evidence type="ECO:0000313" key="1">
    <source>
        <dbReference type="EMBL" id="JAH54817.1"/>
    </source>
</evidence>
<sequence length="38" mass="4435">MLFFRVVIMQIKARHPLRQTVLSPSDLRPAGVDADRWN</sequence>
<protein>
    <submittedName>
        <fullName evidence="1">Uncharacterized protein</fullName>
    </submittedName>
</protein>
<organism evidence="1">
    <name type="scientific">Anguilla anguilla</name>
    <name type="common">European freshwater eel</name>
    <name type="synonym">Muraena anguilla</name>
    <dbReference type="NCBI Taxonomy" id="7936"/>
    <lineage>
        <taxon>Eukaryota</taxon>
        <taxon>Metazoa</taxon>
        <taxon>Chordata</taxon>
        <taxon>Craniata</taxon>
        <taxon>Vertebrata</taxon>
        <taxon>Euteleostomi</taxon>
        <taxon>Actinopterygii</taxon>
        <taxon>Neopterygii</taxon>
        <taxon>Teleostei</taxon>
        <taxon>Anguilliformes</taxon>
        <taxon>Anguillidae</taxon>
        <taxon>Anguilla</taxon>
    </lineage>
</organism>
<accession>A0A0E9TMZ9</accession>
<name>A0A0E9TMZ9_ANGAN</name>
<dbReference type="EMBL" id="GBXM01053760">
    <property type="protein sequence ID" value="JAH54817.1"/>
    <property type="molecule type" value="Transcribed_RNA"/>
</dbReference>
<reference evidence="1" key="2">
    <citation type="journal article" date="2015" name="Fish Shellfish Immunol.">
        <title>Early steps in the European eel (Anguilla anguilla)-Vibrio vulnificus interaction in the gills: Role of the RtxA13 toxin.</title>
        <authorList>
            <person name="Callol A."/>
            <person name="Pajuelo D."/>
            <person name="Ebbesson L."/>
            <person name="Teles M."/>
            <person name="MacKenzie S."/>
            <person name="Amaro C."/>
        </authorList>
    </citation>
    <scope>NUCLEOTIDE SEQUENCE</scope>
</reference>
<proteinExistence type="predicted"/>
<reference evidence="1" key="1">
    <citation type="submission" date="2014-11" db="EMBL/GenBank/DDBJ databases">
        <authorList>
            <person name="Amaro Gonzalez C."/>
        </authorList>
    </citation>
    <scope>NUCLEOTIDE SEQUENCE</scope>
</reference>
<dbReference type="AlphaFoldDB" id="A0A0E9TMZ9"/>